<dbReference type="PhylomeDB" id="A7T0G1"/>
<gene>
    <name evidence="3" type="ORF">NEMVEDRAFT_v1g140328</name>
</gene>
<dbReference type="EMBL" id="DS470024">
    <property type="protein sequence ID" value="EDO30566.1"/>
    <property type="molecule type" value="Genomic_DNA"/>
</dbReference>
<keyword evidence="4" id="KW-1185">Reference proteome</keyword>
<feature type="non-terminal residue" evidence="3">
    <location>
        <position position="1"/>
    </location>
</feature>
<reference evidence="3 4" key="1">
    <citation type="journal article" date="2007" name="Science">
        <title>Sea anemone genome reveals ancestral eumetazoan gene repertoire and genomic organization.</title>
        <authorList>
            <person name="Putnam N.H."/>
            <person name="Srivastava M."/>
            <person name="Hellsten U."/>
            <person name="Dirks B."/>
            <person name="Chapman J."/>
            <person name="Salamov A."/>
            <person name="Terry A."/>
            <person name="Shapiro H."/>
            <person name="Lindquist E."/>
            <person name="Kapitonov V.V."/>
            <person name="Jurka J."/>
            <person name="Genikhovich G."/>
            <person name="Grigoriev I.V."/>
            <person name="Lucas S.M."/>
            <person name="Steele R.E."/>
            <person name="Finnerty J.R."/>
            <person name="Technau U."/>
            <person name="Martindale M.Q."/>
            <person name="Rokhsar D.S."/>
        </authorList>
    </citation>
    <scope>NUCLEOTIDE SEQUENCE [LARGE SCALE GENOMIC DNA]</scope>
    <source>
        <strain evidence="4">CH2 X CH6</strain>
    </source>
</reference>
<dbReference type="Proteomes" id="UP000001593">
    <property type="component" value="Unassembled WGS sequence"/>
</dbReference>
<dbReference type="KEGG" id="nve:5501358"/>
<feature type="transmembrane region" description="Helical" evidence="1">
    <location>
        <begin position="6"/>
        <end position="24"/>
    </location>
</feature>
<feature type="transmembrane region" description="Helical" evidence="1">
    <location>
        <begin position="61"/>
        <end position="84"/>
    </location>
</feature>
<feature type="domain" description="Neurotransmitter-gated ion-channel transmembrane" evidence="2">
    <location>
        <begin position="6"/>
        <end position="84"/>
    </location>
</feature>
<name>A7T0G1_NEMVE</name>
<dbReference type="STRING" id="45351.A7T0G1"/>
<evidence type="ECO:0000313" key="3">
    <source>
        <dbReference type="EMBL" id="EDO30566.1"/>
    </source>
</evidence>
<dbReference type="InterPro" id="IPR036719">
    <property type="entry name" value="Neuro-gated_channel_TM_sf"/>
</dbReference>
<dbReference type="AlphaFoldDB" id="A7T0G1"/>
<dbReference type="PANTHER" id="PTHR18945">
    <property type="entry name" value="NEUROTRANSMITTER GATED ION CHANNEL"/>
    <property type="match status" value="1"/>
</dbReference>
<feature type="transmembrane region" description="Helical" evidence="1">
    <location>
        <begin position="31"/>
        <end position="49"/>
    </location>
</feature>
<dbReference type="eggNOG" id="KOG3646">
    <property type="taxonomic scope" value="Eukaryota"/>
</dbReference>
<dbReference type="GO" id="GO:0004888">
    <property type="term" value="F:transmembrane signaling receptor activity"/>
    <property type="evidence" value="ECO:0007669"/>
    <property type="project" value="InterPro"/>
</dbReference>
<dbReference type="GO" id="GO:0016020">
    <property type="term" value="C:membrane"/>
    <property type="evidence" value="ECO:0007669"/>
    <property type="project" value="InterPro"/>
</dbReference>
<dbReference type="InterPro" id="IPR006201">
    <property type="entry name" value="Neur_channel"/>
</dbReference>
<organism evidence="3 4">
    <name type="scientific">Nematostella vectensis</name>
    <name type="common">Starlet sea anemone</name>
    <dbReference type="NCBI Taxonomy" id="45351"/>
    <lineage>
        <taxon>Eukaryota</taxon>
        <taxon>Metazoa</taxon>
        <taxon>Cnidaria</taxon>
        <taxon>Anthozoa</taxon>
        <taxon>Hexacorallia</taxon>
        <taxon>Actiniaria</taxon>
        <taxon>Edwardsiidae</taxon>
        <taxon>Nematostella</taxon>
    </lineage>
</organism>
<proteinExistence type="predicted"/>
<dbReference type="FunFam" id="1.20.58.390:FF:000141">
    <property type="entry name" value="Predicted protein"/>
    <property type="match status" value="1"/>
</dbReference>
<evidence type="ECO:0000256" key="1">
    <source>
        <dbReference type="SAM" id="Phobius"/>
    </source>
</evidence>
<keyword evidence="1" id="KW-0472">Membrane</keyword>
<dbReference type="InterPro" id="IPR006029">
    <property type="entry name" value="Neurotrans-gated_channel_TM"/>
</dbReference>
<protein>
    <recommendedName>
        <fullName evidence="2">Neurotransmitter-gated ion-channel transmembrane domain-containing protein</fullName>
    </recommendedName>
</protein>
<dbReference type="HOGENOM" id="CLU_192624_0_0_1"/>
<dbReference type="Pfam" id="PF02932">
    <property type="entry name" value="Neur_chan_memb"/>
    <property type="match status" value="1"/>
</dbReference>
<evidence type="ECO:0000259" key="2">
    <source>
        <dbReference type="Pfam" id="PF02932"/>
    </source>
</evidence>
<keyword evidence="1" id="KW-0812">Transmembrane</keyword>
<sequence length="85" mass="9382">YYVFNLIIPSTMIVVFSLIGFCLPPDSGERITLNITVLLSITVFLNIASNTLPSTSDSIPLLGYFYAMIMLDVFFAIVASTIVLR</sequence>
<dbReference type="Gene3D" id="1.20.58.390">
    <property type="entry name" value="Neurotransmitter-gated ion-channel transmembrane domain"/>
    <property type="match status" value="1"/>
</dbReference>
<accession>A7T0G1</accession>
<dbReference type="CDD" id="cd19051">
    <property type="entry name" value="LGIC_TM_cation"/>
    <property type="match status" value="1"/>
</dbReference>
<dbReference type="SUPFAM" id="SSF90112">
    <property type="entry name" value="Neurotransmitter-gated ion-channel transmembrane pore"/>
    <property type="match status" value="1"/>
</dbReference>
<dbReference type="InParanoid" id="A7T0G1"/>
<evidence type="ECO:0000313" key="4">
    <source>
        <dbReference type="Proteomes" id="UP000001593"/>
    </source>
</evidence>
<keyword evidence="1" id="KW-1133">Transmembrane helix</keyword>
<dbReference type="GO" id="GO:0005216">
    <property type="term" value="F:monoatomic ion channel activity"/>
    <property type="evidence" value="ECO:0007669"/>
    <property type="project" value="InterPro"/>
</dbReference>
<dbReference type="InterPro" id="IPR038050">
    <property type="entry name" value="Neuro_actylchol_rec"/>
</dbReference>
<dbReference type="OMA" id="MMFLMER"/>